<comment type="caution">
    <text evidence="6">The sequence shown here is derived from an EMBL/GenBank/DDBJ whole genome shotgun (WGS) entry which is preliminary data.</text>
</comment>
<accession>A0AAN6GU25</accession>
<gene>
    <name evidence="6" type="ORF">OC846_003843</name>
</gene>
<dbReference type="EMBL" id="JAPDMZ010000101">
    <property type="protein sequence ID" value="KAK0550009.1"/>
    <property type="molecule type" value="Genomic_DNA"/>
</dbReference>
<dbReference type="GO" id="GO:0051750">
    <property type="term" value="F:delta(3,5)-delta(2,4)-dienoyl-CoA isomerase activity"/>
    <property type="evidence" value="ECO:0007669"/>
    <property type="project" value="TreeGrafter"/>
</dbReference>
<dbReference type="FunFam" id="1.10.12.10:FF:000004">
    <property type="entry name" value="Delta3,5-delta2,4-dienoyl-CoA isomerase"/>
    <property type="match status" value="1"/>
</dbReference>
<evidence type="ECO:0000256" key="2">
    <source>
        <dbReference type="ARBA" id="ARBA00005254"/>
    </source>
</evidence>
<keyword evidence="3" id="KW-0276">Fatty acid metabolism</keyword>
<keyword evidence="5" id="KW-0413">Isomerase</keyword>
<dbReference type="CDD" id="cd06558">
    <property type="entry name" value="crotonase-like"/>
    <property type="match status" value="1"/>
</dbReference>
<dbReference type="InterPro" id="IPR001753">
    <property type="entry name" value="Enoyl-CoA_hydra/iso"/>
</dbReference>
<dbReference type="Gene3D" id="3.90.226.10">
    <property type="entry name" value="2-enoyl-CoA Hydratase, Chain A, domain 1"/>
    <property type="match status" value="1"/>
</dbReference>
<proteinExistence type="inferred from homology"/>
<comment type="similarity">
    <text evidence="2">Belongs to the enoyl-CoA hydratase/isomerase family.</text>
</comment>
<protein>
    <recommendedName>
        <fullName evidence="8">Enoyl-CoA hydratase</fullName>
    </recommendedName>
</protein>
<evidence type="ECO:0000313" key="7">
    <source>
        <dbReference type="Proteomes" id="UP001176517"/>
    </source>
</evidence>
<evidence type="ECO:0000256" key="3">
    <source>
        <dbReference type="ARBA" id="ARBA00022832"/>
    </source>
</evidence>
<sequence length="282" mass="30296">MSFPQKYSKFDTKFHLVQFEADLVLRVSFSRPPVNAWHDAMWRELHALFNIISSDPDVAVVVLSGEGRCFTAGLDLKSNELPSLLASVEDPARRAFALHAHIKEFQAAISSIEKCTKPVIGAAHGIAYGLAIDLLSACDIRYVASCAMLSIREVNIGLAADIGTLQRFPKVVGNDSLTRELVYTARAFTPAEAQTIGFVSKVTGQGQPAVVAAAIETAKEIASKSPVAVAGSKAILNYSRDHPVEDGLAFTAIWNAAMVQTEDVPIASQAILAKQKAAFSKL</sequence>
<dbReference type="InterPro" id="IPR045002">
    <property type="entry name" value="Ech1-like"/>
</dbReference>
<dbReference type="PANTHER" id="PTHR43149:SF1">
    <property type="entry name" value="DELTA(3,5)-DELTA(2,4)-DIENOYL-COA ISOMERASE, MITOCHONDRIAL"/>
    <property type="match status" value="1"/>
</dbReference>
<dbReference type="InterPro" id="IPR029045">
    <property type="entry name" value="ClpP/crotonase-like_dom_sf"/>
</dbReference>
<organism evidence="6 7">
    <name type="scientific">Tilletia horrida</name>
    <dbReference type="NCBI Taxonomy" id="155126"/>
    <lineage>
        <taxon>Eukaryota</taxon>
        <taxon>Fungi</taxon>
        <taxon>Dikarya</taxon>
        <taxon>Basidiomycota</taxon>
        <taxon>Ustilaginomycotina</taxon>
        <taxon>Exobasidiomycetes</taxon>
        <taxon>Tilletiales</taxon>
        <taxon>Tilletiaceae</taxon>
        <taxon>Tilletia</taxon>
    </lineage>
</organism>
<dbReference type="Proteomes" id="UP001176517">
    <property type="component" value="Unassembled WGS sequence"/>
</dbReference>
<dbReference type="InterPro" id="IPR014748">
    <property type="entry name" value="Enoyl-CoA_hydra_C"/>
</dbReference>
<evidence type="ECO:0000313" key="6">
    <source>
        <dbReference type="EMBL" id="KAK0550009.1"/>
    </source>
</evidence>
<keyword evidence="7" id="KW-1185">Reference proteome</keyword>
<evidence type="ECO:0000256" key="1">
    <source>
        <dbReference type="ARBA" id="ARBA00005005"/>
    </source>
</evidence>
<name>A0AAN6GU25_9BASI</name>
<dbReference type="SUPFAM" id="SSF52096">
    <property type="entry name" value="ClpP/crotonase"/>
    <property type="match status" value="1"/>
</dbReference>
<evidence type="ECO:0000256" key="4">
    <source>
        <dbReference type="ARBA" id="ARBA00023098"/>
    </source>
</evidence>
<reference evidence="6" key="1">
    <citation type="journal article" date="2023" name="PhytoFront">
        <title>Draft Genome Resources of Seven Strains of Tilletia horrida, Causal Agent of Kernel Smut of Rice.</title>
        <authorList>
            <person name="Khanal S."/>
            <person name="Antony Babu S."/>
            <person name="Zhou X.G."/>
        </authorList>
    </citation>
    <scope>NUCLEOTIDE SEQUENCE</scope>
    <source>
        <strain evidence="6">TX6</strain>
    </source>
</reference>
<comment type="pathway">
    <text evidence="1">Lipid metabolism; fatty acid beta-oxidation.</text>
</comment>
<dbReference type="Pfam" id="PF00378">
    <property type="entry name" value="ECH_1"/>
    <property type="match status" value="1"/>
</dbReference>
<evidence type="ECO:0000256" key="5">
    <source>
        <dbReference type="ARBA" id="ARBA00023235"/>
    </source>
</evidence>
<evidence type="ECO:0008006" key="8">
    <source>
        <dbReference type="Google" id="ProtNLM"/>
    </source>
</evidence>
<dbReference type="Gene3D" id="1.10.12.10">
    <property type="entry name" value="Lyase 2-enoyl-coa Hydratase, Chain A, domain 2"/>
    <property type="match status" value="1"/>
</dbReference>
<dbReference type="AlphaFoldDB" id="A0AAN6GU25"/>
<dbReference type="GO" id="GO:0005739">
    <property type="term" value="C:mitochondrion"/>
    <property type="evidence" value="ECO:0007669"/>
    <property type="project" value="TreeGrafter"/>
</dbReference>
<keyword evidence="4" id="KW-0443">Lipid metabolism</keyword>
<dbReference type="GO" id="GO:0006631">
    <property type="term" value="P:fatty acid metabolic process"/>
    <property type="evidence" value="ECO:0007669"/>
    <property type="project" value="UniProtKB-KW"/>
</dbReference>
<dbReference type="PANTHER" id="PTHR43149">
    <property type="entry name" value="ENOYL-COA HYDRATASE"/>
    <property type="match status" value="1"/>
</dbReference>